<sequence length="153" mass="17069">MGATPEQDFRAAVDDWVPLREPEADVFAGRLRNYLEERVVGLKVTSVTFRLEQSSEVLAAHVKTERRKDNTVVNVVENIGGPEVCLYVNGIRIATWMTMCDRLTTDMLDSSFNELAQVAMLALAGTWDLHNVTICCSRWGEKKSKTIECCTGG</sequence>
<evidence type="ECO:0000313" key="1">
    <source>
        <dbReference type="EMBL" id="KKM04763.1"/>
    </source>
</evidence>
<dbReference type="AlphaFoldDB" id="A0A0F9K0R4"/>
<protein>
    <submittedName>
        <fullName evidence="1">Uncharacterized protein</fullName>
    </submittedName>
</protein>
<gene>
    <name evidence="1" type="ORF">LCGC14_1760970</name>
</gene>
<dbReference type="EMBL" id="LAZR01016384">
    <property type="protein sequence ID" value="KKM04763.1"/>
    <property type="molecule type" value="Genomic_DNA"/>
</dbReference>
<organism evidence="1">
    <name type="scientific">marine sediment metagenome</name>
    <dbReference type="NCBI Taxonomy" id="412755"/>
    <lineage>
        <taxon>unclassified sequences</taxon>
        <taxon>metagenomes</taxon>
        <taxon>ecological metagenomes</taxon>
    </lineage>
</organism>
<reference evidence="1" key="1">
    <citation type="journal article" date="2015" name="Nature">
        <title>Complex archaea that bridge the gap between prokaryotes and eukaryotes.</title>
        <authorList>
            <person name="Spang A."/>
            <person name="Saw J.H."/>
            <person name="Jorgensen S.L."/>
            <person name="Zaremba-Niedzwiedzka K."/>
            <person name="Martijn J."/>
            <person name="Lind A.E."/>
            <person name="van Eijk R."/>
            <person name="Schleper C."/>
            <person name="Guy L."/>
            <person name="Ettema T.J."/>
        </authorList>
    </citation>
    <scope>NUCLEOTIDE SEQUENCE</scope>
</reference>
<name>A0A0F9K0R4_9ZZZZ</name>
<proteinExistence type="predicted"/>
<accession>A0A0F9K0R4</accession>
<comment type="caution">
    <text evidence="1">The sequence shown here is derived from an EMBL/GenBank/DDBJ whole genome shotgun (WGS) entry which is preliminary data.</text>
</comment>